<dbReference type="Proteomes" id="UP001155182">
    <property type="component" value="Unassembled WGS sequence"/>
</dbReference>
<feature type="transmembrane region" description="Helical" evidence="1">
    <location>
        <begin position="12"/>
        <end position="28"/>
    </location>
</feature>
<protein>
    <recommendedName>
        <fullName evidence="4">Protein SCO1/2</fullName>
    </recommendedName>
</protein>
<keyword evidence="1" id="KW-1133">Transmembrane helix</keyword>
<keyword evidence="1" id="KW-0812">Transmembrane</keyword>
<proteinExistence type="predicted"/>
<evidence type="ECO:0000313" key="2">
    <source>
        <dbReference type="EMBL" id="MCO4293459.1"/>
    </source>
</evidence>
<name>A0A9X2F2F5_9SPHI</name>
<organism evidence="2 3">
    <name type="scientific">Solitalea agri</name>
    <dbReference type="NCBI Taxonomy" id="2953739"/>
    <lineage>
        <taxon>Bacteria</taxon>
        <taxon>Pseudomonadati</taxon>
        <taxon>Bacteroidota</taxon>
        <taxon>Sphingobacteriia</taxon>
        <taxon>Sphingobacteriales</taxon>
        <taxon>Sphingobacteriaceae</taxon>
        <taxon>Solitalea</taxon>
    </lineage>
</organism>
<keyword evidence="3" id="KW-1185">Reference proteome</keyword>
<reference evidence="2" key="1">
    <citation type="submission" date="2022-06" db="EMBL/GenBank/DDBJ databases">
        <title>Solitalea sp. MAHUQ-68 isolated from rhizospheric soil.</title>
        <authorList>
            <person name="Huq M.A."/>
        </authorList>
    </citation>
    <scope>NUCLEOTIDE SEQUENCE</scope>
    <source>
        <strain evidence="2">MAHUQ-68</strain>
    </source>
</reference>
<keyword evidence="1" id="KW-0472">Membrane</keyword>
<gene>
    <name evidence="2" type="ORF">NF867_11340</name>
</gene>
<dbReference type="AlphaFoldDB" id="A0A9X2F2F5"/>
<sequence length="215" mass="25133">MNTRISLYKKAVILFFVFLLPVITYFLLKSGQNMYKPLPVYGPKEVASTFHLKKGRKIQDTIYHTISFYPAADTGKIIMANFLLTDEMNGNKAANEQTWRLVDYFKKNPKLLFVTYSANKQWLADSSSTDNWKVVYAPIDSLATIAQQQYLLNEVQIDSLTRKPTASRRYVMLDNHHRIRGFYKMENRFNIDTLMDEVKVITVELIREEDDKKLK</sequence>
<evidence type="ECO:0008006" key="4">
    <source>
        <dbReference type="Google" id="ProtNLM"/>
    </source>
</evidence>
<dbReference type="RefSeq" id="WP_252588116.1">
    <property type="nucleotide sequence ID" value="NZ_JAMWYS010000036.1"/>
</dbReference>
<evidence type="ECO:0000313" key="3">
    <source>
        <dbReference type="Proteomes" id="UP001155182"/>
    </source>
</evidence>
<accession>A0A9X2F2F5</accession>
<comment type="caution">
    <text evidence="2">The sequence shown here is derived from an EMBL/GenBank/DDBJ whole genome shotgun (WGS) entry which is preliminary data.</text>
</comment>
<dbReference type="EMBL" id="JAMWYS010000036">
    <property type="protein sequence ID" value="MCO4293459.1"/>
    <property type="molecule type" value="Genomic_DNA"/>
</dbReference>
<evidence type="ECO:0000256" key="1">
    <source>
        <dbReference type="SAM" id="Phobius"/>
    </source>
</evidence>